<reference evidence="2 3" key="1">
    <citation type="submission" date="2017-10" db="EMBL/GenBank/DDBJ databases">
        <title>Genome sequence of Caulobacter mirabilis FWC38.</title>
        <authorList>
            <person name="Fiebig A."/>
            <person name="Crosson S."/>
        </authorList>
    </citation>
    <scope>NUCLEOTIDE SEQUENCE [LARGE SCALE GENOMIC DNA]</scope>
    <source>
        <strain evidence="2 3">FWC 38</strain>
    </source>
</reference>
<dbReference type="Proteomes" id="UP000228945">
    <property type="component" value="Chromosome"/>
</dbReference>
<dbReference type="EMBL" id="CP024201">
    <property type="protein sequence ID" value="ATQ42290.1"/>
    <property type="molecule type" value="Genomic_DNA"/>
</dbReference>
<dbReference type="OrthoDB" id="3236524at2"/>
<proteinExistence type="predicted"/>
<keyword evidence="3" id="KW-1185">Reference proteome</keyword>
<dbReference type="SUPFAM" id="SSF159888">
    <property type="entry name" value="YdhG-like"/>
    <property type="match status" value="1"/>
</dbReference>
<dbReference type="Gene3D" id="3.90.1150.200">
    <property type="match status" value="1"/>
</dbReference>
<dbReference type="RefSeq" id="WP_099621547.1">
    <property type="nucleotide sequence ID" value="NZ_CP024201.1"/>
</dbReference>
<evidence type="ECO:0000313" key="2">
    <source>
        <dbReference type="EMBL" id="ATQ42290.1"/>
    </source>
</evidence>
<dbReference type="AlphaFoldDB" id="A0A2D2AWA8"/>
<dbReference type="Pfam" id="PF08818">
    <property type="entry name" value="DUF1801"/>
    <property type="match status" value="1"/>
</dbReference>
<sequence length="120" mass="12594">MRASAVPAAAVEAYLAAVPEPYQAALRRLRAVILSAAPDAVEGISYGIPTFKVGGKAVAHLGAAARHCSFYPGAVMDAFAEELAGFSTSKGTVRFAPDAPPSDDLVRRIVRWNIARQQVG</sequence>
<gene>
    <name evidence="2" type="ORF">CSW64_07590</name>
</gene>
<dbReference type="KEGG" id="cmb:CSW64_07590"/>
<dbReference type="InterPro" id="IPR014922">
    <property type="entry name" value="YdhG-like"/>
</dbReference>
<accession>A0A2D2AWA8</accession>
<evidence type="ECO:0000259" key="1">
    <source>
        <dbReference type="Pfam" id="PF08818"/>
    </source>
</evidence>
<organism evidence="2 3">
    <name type="scientific">Caulobacter mirabilis</name>
    <dbReference type="NCBI Taxonomy" id="69666"/>
    <lineage>
        <taxon>Bacteria</taxon>
        <taxon>Pseudomonadati</taxon>
        <taxon>Pseudomonadota</taxon>
        <taxon>Alphaproteobacteria</taxon>
        <taxon>Caulobacterales</taxon>
        <taxon>Caulobacteraceae</taxon>
        <taxon>Caulobacter</taxon>
    </lineage>
</organism>
<evidence type="ECO:0000313" key="3">
    <source>
        <dbReference type="Proteomes" id="UP000228945"/>
    </source>
</evidence>
<protein>
    <recommendedName>
        <fullName evidence="1">YdhG-like domain-containing protein</fullName>
    </recommendedName>
</protein>
<feature type="domain" description="YdhG-like" evidence="1">
    <location>
        <begin position="23"/>
        <end position="114"/>
    </location>
</feature>
<name>A0A2D2AWA8_9CAUL</name>